<protein>
    <submittedName>
        <fullName evidence="3">Uncharacterized protein</fullName>
    </submittedName>
</protein>
<evidence type="ECO:0000256" key="1">
    <source>
        <dbReference type="SAM" id="MobiDB-lite"/>
    </source>
</evidence>
<sequence>MKLFGLLLKKCDKSDDSGKNKNKKIYVDDSDDEVYDHSKPKSEPKHDATLKTVLPDDSREIAGEDSELSCMKSTVSEEEKHPEVCPPCSGGDSPAAVDVQGTSGTGEEDFKEAINAPECVKVAQEFCLRQNCSSKYTFVTYQKPTKMQELAAESHYYYHCPFPENPIPALPVINGVAKKFGLGRGSIARFRYFMPSFMGWSAVVFVSGAYLSLHLIENGLPTH</sequence>
<reference evidence="3 4" key="1">
    <citation type="journal article" date="2017" name="Gigascience">
        <title>Genome sequence of the small brown planthopper, Laodelphax striatellus.</title>
        <authorList>
            <person name="Zhu J."/>
            <person name="Jiang F."/>
            <person name="Wang X."/>
            <person name="Yang P."/>
            <person name="Bao Y."/>
            <person name="Zhao W."/>
            <person name="Wang W."/>
            <person name="Lu H."/>
            <person name="Wang Q."/>
            <person name="Cui N."/>
            <person name="Li J."/>
            <person name="Chen X."/>
            <person name="Luo L."/>
            <person name="Yu J."/>
            <person name="Kang L."/>
            <person name="Cui F."/>
        </authorList>
    </citation>
    <scope>NUCLEOTIDE SEQUENCE [LARGE SCALE GENOMIC DNA]</scope>
    <source>
        <strain evidence="3">Lst14</strain>
    </source>
</reference>
<feature type="region of interest" description="Disordered" evidence="1">
    <location>
        <begin position="30"/>
        <end position="64"/>
    </location>
</feature>
<name>A0A482WFT5_LAOST</name>
<comment type="caution">
    <text evidence="3">The sequence shown here is derived from an EMBL/GenBank/DDBJ whole genome shotgun (WGS) entry which is preliminary data.</text>
</comment>
<evidence type="ECO:0000313" key="4">
    <source>
        <dbReference type="Proteomes" id="UP000291343"/>
    </source>
</evidence>
<keyword evidence="2" id="KW-0812">Transmembrane</keyword>
<feature type="compositionally biased region" description="Basic and acidic residues" evidence="1">
    <location>
        <begin position="35"/>
        <end position="62"/>
    </location>
</feature>
<organism evidence="3 4">
    <name type="scientific">Laodelphax striatellus</name>
    <name type="common">Small brown planthopper</name>
    <name type="synonym">Delphax striatella</name>
    <dbReference type="NCBI Taxonomy" id="195883"/>
    <lineage>
        <taxon>Eukaryota</taxon>
        <taxon>Metazoa</taxon>
        <taxon>Ecdysozoa</taxon>
        <taxon>Arthropoda</taxon>
        <taxon>Hexapoda</taxon>
        <taxon>Insecta</taxon>
        <taxon>Pterygota</taxon>
        <taxon>Neoptera</taxon>
        <taxon>Paraneoptera</taxon>
        <taxon>Hemiptera</taxon>
        <taxon>Auchenorrhyncha</taxon>
        <taxon>Fulgoroidea</taxon>
        <taxon>Delphacidae</taxon>
        <taxon>Criomorphinae</taxon>
        <taxon>Laodelphax</taxon>
    </lineage>
</organism>
<dbReference type="Proteomes" id="UP000291343">
    <property type="component" value="Unassembled WGS sequence"/>
</dbReference>
<feature type="transmembrane region" description="Helical" evidence="2">
    <location>
        <begin position="192"/>
        <end position="213"/>
    </location>
</feature>
<evidence type="ECO:0000313" key="3">
    <source>
        <dbReference type="EMBL" id="RZF32328.1"/>
    </source>
</evidence>
<dbReference type="AlphaFoldDB" id="A0A482WFT5"/>
<keyword evidence="4" id="KW-1185">Reference proteome</keyword>
<gene>
    <name evidence="3" type="ORF">LSTR_LSTR001792</name>
</gene>
<proteinExistence type="predicted"/>
<dbReference type="InParanoid" id="A0A482WFT5"/>
<evidence type="ECO:0000256" key="2">
    <source>
        <dbReference type="SAM" id="Phobius"/>
    </source>
</evidence>
<accession>A0A482WFT5</accession>
<keyword evidence="2" id="KW-0472">Membrane</keyword>
<dbReference type="EMBL" id="QKKF02037264">
    <property type="protein sequence ID" value="RZF32328.1"/>
    <property type="molecule type" value="Genomic_DNA"/>
</dbReference>
<keyword evidence="2" id="KW-1133">Transmembrane helix</keyword>